<dbReference type="EMBL" id="JYDJ01000001">
    <property type="protein sequence ID" value="KRX51123.1"/>
    <property type="molecule type" value="Genomic_DNA"/>
</dbReference>
<keyword evidence="2" id="KW-1185">Reference proteome</keyword>
<accession>A0A0V0UKC2</accession>
<sequence>MRYQFLLPLYHFRAELRCTPFTLVVHKTSQLYKLLIVDSKILTKEFLEISDTIKINQSVALFNNLLKI</sequence>
<proteinExistence type="predicted"/>
<gene>
    <name evidence="1" type="ORF">T05_2359</name>
</gene>
<dbReference type="Proteomes" id="UP000055048">
    <property type="component" value="Unassembled WGS sequence"/>
</dbReference>
<dbReference type="AlphaFoldDB" id="A0A0V0UKC2"/>
<organism evidence="1 2">
    <name type="scientific">Trichinella murrelli</name>
    <dbReference type="NCBI Taxonomy" id="144512"/>
    <lineage>
        <taxon>Eukaryota</taxon>
        <taxon>Metazoa</taxon>
        <taxon>Ecdysozoa</taxon>
        <taxon>Nematoda</taxon>
        <taxon>Enoplea</taxon>
        <taxon>Dorylaimia</taxon>
        <taxon>Trichinellida</taxon>
        <taxon>Trichinellidae</taxon>
        <taxon>Trichinella</taxon>
    </lineage>
</organism>
<comment type="caution">
    <text evidence="1">The sequence shown here is derived from an EMBL/GenBank/DDBJ whole genome shotgun (WGS) entry which is preliminary data.</text>
</comment>
<protein>
    <submittedName>
        <fullName evidence="1">Uncharacterized protein</fullName>
    </submittedName>
</protein>
<evidence type="ECO:0000313" key="1">
    <source>
        <dbReference type="EMBL" id="KRX51123.1"/>
    </source>
</evidence>
<reference evidence="1 2" key="1">
    <citation type="submission" date="2015-01" db="EMBL/GenBank/DDBJ databases">
        <title>Evolution of Trichinella species and genotypes.</title>
        <authorList>
            <person name="Korhonen P.K."/>
            <person name="Edoardo P."/>
            <person name="Giuseppe L.R."/>
            <person name="Gasser R.B."/>
        </authorList>
    </citation>
    <scope>NUCLEOTIDE SEQUENCE [LARGE SCALE GENOMIC DNA]</scope>
    <source>
        <strain evidence="1">ISS417</strain>
    </source>
</reference>
<evidence type="ECO:0000313" key="2">
    <source>
        <dbReference type="Proteomes" id="UP000055048"/>
    </source>
</evidence>
<name>A0A0V0UKC2_9BILA</name>